<evidence type="ECO:0000256" key="1">
    <source>
        <dbReference type="ARBA" id="ARBA00022676"/>
    </source>
</evidence>
<evidence type="ECO:0000256" key="2">
    <source>
        <dbReference type="ARBA" id="ARBA00022679"/>
    </source>
</evidence>
<gene>
    <name evidence="4" type="ORF">EE52_0207905</name>
</gene>
<evidence type="ECO:0000313" key="4">
    <source>
        <dbReference type="EMBL" id="KFX75175.1"/>
    </source>
</evidence>
<keyword evidence="2 4" id="KW-0808">Transferase</keyword>
<dbReference type="GO" id="GO:0016758">
    <property type="term" value="F:hexosyltransferase activity"/>
    <property type="evidence" value="ECO:0007669"/>
    <property type="project" value="UniProtKB-ARBA"/>
</dbReference>
<accession>A0A0I9SAM5</accession>
<organism evidence="4">
    <name type="scientific">Bacteroides fragilis</name>
    <dbReference type="NCBI Taxonomy" id="817"/>
    <lineage>
        <taxon>Bacteria</taxon>
        <taxon>Pseudomonadati</taxon>
        <taxon>Bacteroidota</taxon>
        <taxon>Bacteroidia</taxon>
        <taxon>Bacteroidales</taxon>
        <taxon>Bacteroidaceae</taxon>
        <taxon>Bacteroides</taxon>
    </lineage>
</organism>
<dbReference type="PANTHER" id="PTHR22916">
    <property type="entry name" value="GLYCOSYLTRANSFERASE"/>
    <property type="match status" value="1"/>
</dbReference>
<dbReference type="PATRIC" id="fig|817.53.peg.1632"/>
<dbReference type="EMBL" id="JMZZ02000104">
    <property type="protein sequence ID" value="KFX75175.1"/>
    <property type="molecule type" value="Genomic_DNA"/>
</dbReference>
<dbReference type="AlphaFoldDB" id="A0A0I9SAM5"/>
<dbReference type="CDD" id="cd00761">
    <property type="entry name" value="Glyco_tranf_GTA_type"/>
    <property type="match status" value="1"/>
</dbReference>
<dbReference type="Gene3D" id="3.90.550.10">
    <property type="entry name" value="Spore Coat Polysaccharide Biosynthesis Protein SpsA, Chain A"/>
    <property type="match status" value="1"/>
</dbReference>
<sequence>MEQPNGHPKVSVIIPVYNTCNYVQEALESICRQTLTDLEIIVIDDGSTDGSRKVIDKIAATDSRIRVYGQTNQGLSVTRNEGLKYAVGEYIYFMDSDDLLEPDALELCYNKCIAEVLDFVFFDAETFSGEANTGNKPFDYKRTSGLSEKTYKGTDILKQQLETYKFKSSVCLNLFRREFISTEKLSFYPGILHEDQLFMAQAYLHASHIGFICRAFFHRRVRTDSIMTRKFTWKNMEGYLTVTNELLNKIPTYPKECHYIISLFLRQMLDAAVWQAHTLPLRQRLKLCLLCLRHYKQYVSTRTLMVLMLKKQKL</sequence>
<keyword evidence="1" id="KW-0328">Glycosyltransferase</keyword>
<reference evidence="4" key="2">
    <citation type="submission" date="2014-07" db="EMBL/GenBank/DDBJ databases">
        <title>Genetics and epidemiology of antimicrobial resistance in B. fragilis group.</title>
        <authorList>
            <person name="Sydenham T.V."/>
            <person name="Hasman H."/>
            <person name="Kemp M."/>
            <person name="Justesen U.S."/>
        </authorList>
    </citation>
    <scope>NUCLEOTIDE SEQUENCE [LARGE SCALE GENOMIC DNA]</scope>
    <source>
        <strain evidence="4">DCMOUH0018B</strain>
    </source>
</reference>
<proteinExistence type="predicted"/>
<reference evidence="4" key="1">
    <citation type="book" date="2014" name="THE 24TH EUROPEAN CONGRESS OF CLINICAL MICROBIOLOGY AND INFECTIOUS DISEASES" publisher="ECCMID 2014" city="Barcelona, Spain">
        <title>Identification of resistance genes in three multidrug-resistant Bacteroides fragilis isolates by whole genome sequencing.</title>
        <editorList>
            <person name="Unknown"/>
            <person name="A."/>
        </editorList>
        <authorList>
            <person name="Sydenham T.V."/>
            <person name="Hasman H."/>
            <person name="Wang M."/>
            <person name="Soki J."/>
            <person name="Nagy E."/>
            <person name="Justesen U.S."/>
        </authorList>
    </citation>
    <scope>NUCLEOTIDE SEQUENCE</scope>
    <source>
        <strain evidence="4">DCMOUH0018B</strain>
    </source>
</reference>
<evidence type="ECO:0000259" key="3">
    <source>
        <dbReference type="Pfam" id="PF00535"/>
    </source>
</evidence>
<protein>
    <submittedName>
        <fullName evidence="4">Glycosyl transferase family A</fullName>
    </submittedName>
</protein>
<feature type="domain" description="Glycosyltransferase 2-like" evidence="3">
    <location>
        <begin position="11"/>
        <end position="148"/>
    </location>
</feature>
<dbReference type="SUPFAM" id="SSF53448">
    <property type="entry name" value="Nucleotide-diphospho-sugar transferases"/>
    <property type="match status" value="1"/>
</dbReference>
<dbReference type="Pfam" id="PF00535">
    <property type="entry name" value="Glycos_transf_2"/>
    <property type="match status" value="1"/>
</dbReference>
<dbReference type="InterPro" id="IPR029044">
    <property type="entry name" value="Nucleotide-diphossugar_trans"/>
</dbReference>
<dbReference type="RefSeq" id="WP_044300100.1">
    <property type="nucleotide sequence ID" value="NZ_CAEUHN010000012.1"/>
</dbReference>
<dbReference type="PANTHER" id="PTHR22916:SF51">
    <property type="entry name" value="GLYCOSYLTRANSFERASE EPSH-RELATED"/>
    <property type="match status" value="1"/>
</dbReference>
<comment type="caution">
    <text evidence="4">The sequence shown here is derived from an EMBL/GenBank/DDBJ whole genome shotgun (WGS) entry which is preliminary data.</text>
</comment>
<name>A0A0I9SAM5_BACFG</name>
<dbReference type="InterPro" id="IPR001173">
    <property type="entry name" value="Glyco_trans_2-like"/>
</dbReference>